<evidence type="ECO:0000313" key="3">
    <source>
        <dbReference type="Proteomes" id="UP000581769"/>
    </source>
</evidence>
<proteinExistence type="predicted"/>
<dbReference type="RefSeq" id="WP_184783748.1">
    <property type="nucleotide sequence ID" value="NZ_JACHMG010000001.1"/>
</dbReference>
<feature type="region of interest" description="Disordered" evidence="1">
    <location>
        <begin position="1"/>
        <end position="30"/>
    </location>
</feature>
<accession>A0A840J6Z8</accession>
<comment type="caution">
    <text evidence="2">The sequence shown here is derived from an EMBL/GenBank/DDBJ whole genome shotgun (WGS) entry which is preliminary data.</text>
</comment>
<evidence type="ECO:0000313" key="2">
    <source>
        <dbReference type="EMBL" id="MBB4689168.1"/>
    </source>
</evidence>
<keyword evidence="3" id="KW-1185">Reference proteome</keyword>
<name>A0A840J6Z8_9PSEU</name>
<protein>
    <submittedName>
        <fullName evidence="2">Uncharacterized protein</fullName>
    </submittedName>
</protein>
<feature type="compositionally biased region" description="Basic and acidic residues" evidence="1">
    <location>
        <begin position="1"/>
        <end position="10"/>
    </location>
</feature>
<dbReference type="Proteomes" id="UP000581769">
    <property type="component" value="Unassembled WGS sequence"/>
</dbReference>
<dbReference type="EMBL" id="JACHMG010000001">
    <property type="protein sequence ID" value="MBB4689168.1"/>
    <property type="molecule type" value="Genomic_DNA"/>
</dbReference>
<reference evidence="2 3" key="1">
    <citation type="submission" date="2020-08" db="EMBL/GenBank/DDBJ databases">
        <title>Sequencing the genomes of 1000 actinobacteria strains.</title>
        <authorList>
            <person name="Klenk H.-P."/>
        </authorList>
    </citation>
    <scope>NUCLEOTIDE SEQUENCE [LARGE SCALE GENOMIC DNA]</scope>
    <source>
        <strain evidence="2 3">DSM 45859</strain>
    </source>
</reference>
<dbReference type="AlphaFoldDB" id="A0A840J6Z8"/>
<gene>
    <name evidence="2" type="ORF">BJY18_006653</name>
</gene>
<organism evidence="2 3">
    <name type="scientific">Amycolatopsis jiangsuensis</name>
    <dbReference type="NCBI Taxonomy" id="1181879"/>
    <lineage>
        <taxon>Bacteria</taxon>
        <taxon>Bacillati</taxon>
        <taxon>Actinomycetota</taxon>
        <taxon>Actinomycetes</taxon>
        <taxon>Pseudonocardiales</taxon>
        <taxon>Pseudonocardiaceae</taxon>
        <taxon>Amycolatopsis</taxon>
    </lineage>
</organism>
<evidence type="ECO:0000256" key="1">
    <source>
        <dbReference type="SAM" id="MobiDB-lite"/>
    </source>
</evidence>
<sequence>MTQEVEHRPDAATANPWRTRLDQGDPTDQNWQEVGDEIRIAAQRAGREQQRPETD</sequence>